<reference evidence="2 5" key="2">
    <citation type="submission" date="2020-07" db="EMBL/GenBank/DDBJ databases">
        <authorList>
            <person name="Feng H."/>
        </authorList>
    </citation>
    <scope>NUCLEOTIDE SEQUENCE [LARGE SCALE GENOMIC DNA]</scope>
    <source>
        <strain evidence="2">S-12</strain>
        <strain evidence="5">s-12</strain>
    </source>
</reference>
<accession>A0A6B3VS32</accession>
<comment type="caution">
    <text evidence="3">The sequence shown here is derived from an EMBL/GenBank/DDBJ whole genome shotgun (WGS) entry which is preliminary data.</text>
</comment>
<dbReference type="Proteomes" id="UP000472971">
    <property type="component" value="Unassembled WGS sequence"/>
</dbReference>
<evidence type="ECO:0000313" key="4">
    <source>
        <dbReference type="Proteomes" id="UP000472971"/>
    </source>
</evidence>
<dbReference type="NCBIfam" id="TIGR00702">
    <property type="entry name" value="YcaO-type kinase domain"/>
    <property type="match status" value="1"/>
</dbReference>
<dbReference type="PANTHER" id="PTHR37809:SF1">
    <property type="entry name" value="RIBOSOMAL PROTEIN S12 METHYLTHIOTRANSFERASE ACCESSORY FACTOR YCAO"/>
    <property type="match status" value="1"/>
</dbReference>
<protein>
    <submittedName>
        <fullName evidence="2">YcaO-like family protein</fullName>
    </submittedName>
</protein>
<evidence type="ECO:0000259" key="1">
    <source>
        <dbReference type="PROSITE" id="PS51664"/>
    </source>
</evidence>
<dbReference type="NCBIfam" id="TIGR03604">
    <property type="entry name" value="TOMM_cyclo_SagD"/>
    <property type="match status" value="1"/>
</dbReference>
<keyword evidence="4" id="KW-1185">Reference proteome</keyword>
<dbReference type="Gene3D" id="3.30.1330.230">
    <property type="match status" value="1"/>
</dbReference>
<dbReference type="PROSITE" id="PS51664">
    <property type="entry name" value="YCAO"/>
    <property type="match status" value="1"/>
</dbReference>
<dbReference type="InterPro" id="IPR027624">
    <property type="entry name" value="TOMM_cyclo_SagD"/>
</dbReference>
<sequence>MTQMINQQLEKPESDGFLGKVHYLENTSFVFIGPYQKNEDEACFCCFEQMLKTNNSDYCYSLNNEPLRTTYYEWLKDVVEEMTDLLINTVYIIDKRTNELTKKEIHKHPLCPVCKDDVIEGTFLQDVKIDTPLMEDGRTTPLKEIKSRLDSFQQTLIDYDTGIGKRIFRDVESDIVPMYGIESYLGNRSYHSYGRSKGLISSKYAGLLEMIERFSSMVPHFKPSVYLSYESLKKQAKNPVDPNGLILPNGQMINEQMEVYDPAKKYYWTKCFDLGTEQTVYIPEQFIYYDHQILRNENRFVYETSNGTALGGSLQEAIIYGIFEAVERDNFLVHWYTKKLPRKINLETIQDEDINGVILFLKSKNFEVHLFDITLETGIPTVWVMAVNTSDESNLKIYNAAGSHYYPEKAIFSGLVEVATSAVIYNKILQGKKDSFAHLIDNPKAVQVMDDHVNYYAIEENLPAFDFLLKNLDKMEEISPKEMEPEFDFSYQSLKEVVLEHHPHLYVADLSNTVTKKLNLYVAKVLIPTLQPMTFGIQNERLNWQRLFEFGCTKEEVFLNWKPHPFP</sequence>
<dbReference type="PANTHER" id="PTHR37809">
    <property type="entry name" value="RIBOSOMAL PROTEIN S12 METHYLTHIOTRANSFERASE ACCESSORY FACTOR YCAO"/>
    <property type="match status" value="1"/>
</dbReference>
<dbReference type="Proteomes" id="UP000570010">
    <property type="component" value="Unassembled WGS sequence"/>
</dbReference>
<organism evidence="3 4">
    <name type="scientific">Bacillus aquiflavi</name>
    <dbReference type="NCBI Taxonomy" id="2672567"/>
    <lineage>
        <taxon>Bacteria</taxon>
        <taxon>Bacillati</taxon>
        <taxon>Bacillota</taxon>
        <taxon>Bacilli</taxon>
        <taxon>Bacillales</taxon>
        <taxon>Bacillaceae</taxon>
        <taxon>Bacillus</taxon>
    </lineage>
</organism>
<dbReference type="InterPro" id="IPR003776">
    <property type="entry name" value="YcaO-like_dom"/>
</dbReference>
<gene>
    <name evidence="3" type="ORF">G4D64_05890</name>
    <name evidence="2" type="ORF">H1Z61_05920</name>
</gene>
<feature type="domain" description="YcaO" evidence="1">
    <location>
        <begin position="194"/>
        <end position="567"/>
    </location>
</feature>
<evidence type="ECO:0000313" key="5">
    <source>
        <dbReference type="Proteomes" id="UP000570010"/>
    </source>
</evidence>
<dbReference type="Gene3D" id="3.30.160.660">
    <property type="match status" value="1"/>
</dbReference>
<evidence type="ECO:0000313" key="3">
    <source>
        <dbReference type="EMBL" id="NEY81060.1"/>
    </source>
</evidence>
<proteinExistence type="predicted"/>
<dbReference type="EMBL" id="JACEIO010000010">
    <property type="protein sequence ID" value="MBA4536692.1"/>
    <property type="molecule type" value="Genomic_DNA"/>
</dbReference>
<dbReference type="Pfam" id="PF02624">
    <property type="entry name" value="YcaO"/>
    <property type="match status" value="1"/>
</dbReference>
<dbReference type="AlphaFoldDB" id="A0A6B3VS32"/>
<reference evidence="3 4" key="1">
    <citation type="submission" date="2020-02" db="EMBL/GenBank/DDBJ databases">
        <title>Bacillus aquiflavi sp. nov., isolated from yellow water of strong flavor Chinese baijiu in Yibin region of China.</title>
        <authorList>
            <person name="Xie J."/>
        </authorList>
    </citation>
    <scope>NUCLEOTIDE SEQUENCE [LARGE SCALE GENOMIC DNA]</scope>
    <source>
        <strain evidence="3 4">3H-10</strain>
    </source>
</reference>
<name>A0A6B3VS32_9BACI</name>
<dbReference type="EMBL" id="JAAIWN010000010">
    <property type="protein sequence ID" value="NEY81060.1"/>
    <property type="molecule type" value="Genomic_DNA"/>
</dbReference>
<dbReference type="RefSeq" id="WP_163241107.1">
    <property type="nucleotide sequence ID" value="NZ_JAAIWN010000010.1"/>
</dbReference>
<dbReference type="Gene3D" id="3.30.40.250">
    <property type="match status" value="1"/>
</dbReference>
<evidence type="ECO:0000313" key="2">
    <source>
        <dbReference type="EMBL" id="MBA4536692.1"/>
    </source>
</evidence>